<dbReference type="EMBL" id="MU853906">
    <property type="protein sequence ID" value="KAK3935792.1"/>
    <property type="molecule type" value="Genomic_DNA"/>
</dbReference>
<evidence type="ECO:0000313" key="4">
    <source>
        <dbReference type="EMBL" id="KAK3935792.1"/>
    </source>
</evidence>
<reference evidence="5" key="1">
    <citation type="journal article" date="2023" name="Mol. Phylogenet. Evol.">
        <title>Genome-scale phylogeny and comparative genomics of the fungal order Sordariales.</title>
        <authorList>
            <person name="Hensen N."/>
            <person name="Bonometti L."/>
            <person name="Westerberg I."/>
            <person name="Brannstrom I.O."/>
            <person name="Guillou S."/>
            <person name="Cros-Aarteil S."/>
            <person name="Calhoun S."/>
            <person name="Haridas S."/>
            <person name="Kuo A."/>
            <person name="Mondo S."/>
            <person name="Pangilinan J."/>
            <person name="Riley R."/>
            <person name="LaButti K."/>
            <person name="Andreopoulos B."/>
            <person name="Lipzen A."/>
            <person name="Chen C."/>
            <person name="Yan M."/>
            <person name="Daum C."/>
            <person name="Ng V."/>
            <person name="Clum A."/>
            <person name="Steindorff A."/>
            <person name="Ohm R.A."/>
            <person name="Martin F."/>
            <person name="Silar P."/>
            <person name="Natvig D.O."/>
            <person name="Lalanne C."/>
            <person name="Gautier V."/>
            <person name="Ament-Velasquez S.L."/>
            <person name="Kruys A."/>
            <person name="Hutchinson M.I."/>
            <person name="Powell A.J."/>
            <person name="Barry K."/>
            <person name="Miller A.N."/>
            <person name="Grigoriev I.V."/>
            <person name="Debuchy R."/>
            <person name="Gladieux P."/>
            <person name="Hiltunen Thoren M."/>
            <person name="Johannesson H."/>
        </authorList>
    </citation>
    <scope>NUCLEOTIDE SEQUENCE [LARGE SCALE GENOMIC DNA]</scope>
    <source>
        <strain evidence="5">CBS 340.73</strain>
    </source>
</reference>
<proteinExistence type="predicted"/>
<dbReference type="AlphaFoldDB" id="A0AAN6RZN0"/>
<dbReference type="CDD" id="cd12087">
    <property type="entry name" value="TM_EGFR-like"/>
    <property type="match status" value="1"/>
</dbReference>
<feature type="region of interest" description="Disordered" evidence="1">
    <location>
        <begin position="429"/>
        <end position="464"/>
    </location>
</feature>
<sequence length="532" mass="54812">MTNEAKVIRNLERMMERRQRGGDRNTPRDSLPCPRGNGTEIGTSQQFTLVCNSNINGKPIDAPVDASDFTACVDLCSAHHPRCDAVTFDGKNCQLMDNLRDDPTRPARRFDAAVGIFQTATSNCPTLGGAQAAQGINFSLTCGSIINGYDMTQNFAPTLQDCMGQCANTTNCAALSFDPSQAQGFKNCYLKTAVANSSDILADQGIDSAQVANNAVAASSSAAAAAPVPVPTTVSAAPVAPAPAPATTDAGATAIPPASTSNSGGIVFFTPPGVSTAVASAEAPASSTDSALSEAATSVLSSSTASATDLLTTATTSASANPLPPYLPKPSSSTSSVFGLFPTTTGSIASATDITATPDASTQGDSGGTSQAWIAAPVVGSVAALVLIVLSFMMLKRRRRNDMSTGRSARNISRPSPVSALFTTWLPGSPKWAPSSRNSNKGMGNFSEIESAPRRQPSTRNSVRASSVLGIIRPSAANAGMERLGDIEEGGGVREKGAVEDEKGEGTPVYGVKNGKMELRNSFNGLGQNRWS</sequence>
<protein>
    <recommendedName>
        <fullName evidence="3">Apple domain-containing protein</fullName>
    </recommendedName>
</protein>
<dbReference type="SMART" id="SM00473">
    <property type="entry name" value="PAN_AP"/>
    <property type="match status" value="2"/>
</dbReference>
<organism evidence="4 5">
    <name type="scientific">Diplogelasinospora grovesii</name>
    <dbReference type="NCBI Taxonomy" id="303347"/>
    <lineage>
        <taxon>Eukaryota</taxon>
        <taxon>Fungi</taxon>
        <taxon>Dikarya</taxon>
        <taxon>Ascomycota</taxon>
        <taxon>Pezizomycotina</taxon>
        <taxon>Sordariomycetes</taxon>
        <taxon>Sordariomycetidae</taxon>
        <taxon>Sordariales</taxon>
        <taxon>Diplogelasinosporaceae</taxon>
        <taxon>Diplogelasinospora</taxon>
    </lineage>
</organism>
<gene>
    <name evidence="4" type="ORF">QBC46DRAFT_396622</name>
</gene>
<feature type="domain" description="Apple" evidence="3">
    <location>
        <begin position="124"/>
        <end position="213"/>
    </location>
</feature>
<dbReference type="InterPro" id="IPR003609">
    <property type="entry name" value="Pan_app"/>
</dbReference>
<feature type="compositionally biased region" description="Basic and acidic residues" evidence="1">
    <location>
        <begin position="485"/>
        <end position="505"/>
    </location>
</feature>
<feature type="region of interest" description="Disordered" evidence="1">
    <location>
        <begin position="16"/>
        <end position="40"/>
    </location>
</feature>
<feature type="region of interest" description="Disordered" evidence="1">
    <location>
        <begin position="485"/>
        <end position="513"/>
    </location>
</feature>
<name>A0AAN6RZN0_9PEZI</name>
<keyword evidence="2" id="KW-1133">Transmembrane helix</keyword>
<feature type="transmembrane region" description="Helical" evidence="2">
    <location>
        <begin position="372"/>
        <end position="395"/>
    </location>
</feature>
<evidence type="ECO:0000256" key="1">
    <source>
        <dbReference type="SAM" id="MobiDB-lite"/>
    </source>
</evidence>
<dbReference type="Pfam" id="PF14295">
    <property type="entry name" value="PAN_4"/>
    <property type="match status" value="1"/>
</dbReference>
<dbReference type="PROSITE" id="PS50948">
    <property type="entry name" value="PAN"/>
    <property type="match status" value="1"/>
</dbReference>
<evidence type="ECO:0000313" key="5">
    <source>
        <dbReference type="Proteomes" id="UP001303473"/>
    </source>
</evidence>
<accession>A0AAN6RZN0</accession>
<dbReference type="Proteomes" id="UP001303473">
    <property type="component" value="Unassembled WGS sequence"/>
</dbReference>
<dbReference type="Pfam" id="PF00024">
    <property type="entry name" value="PAN_1"/>
    <property type="match status" value="1"/>
</dbReference>
<dbReference type="Gene3D" id="3.50.4.10">
    <property type="entry name" value="Hepatocyte Growth Factor"/>
    <property type="match status" value="1"/>
</dbReference>
<keyword evidence="2" id="KW-0472">Membrane</keyword>
<feature type="compositionally biased region" description="Basic and acidic residues" evidence="1">
    <location>
        <begin position="16"/>
        <end position="27"/>
    </location>
</feature>
<keyword evidence="5" id="KW-1185">Reference proteome</keyword>
<evidence type="ECO:0000256" key="2">
    <source>
        <dbReference type="SAM" id="Phobius"/>
    </source>
</evidence>
<evidence type="ECO:0000259" key="3">
    <source>
        <dbReference type="PROSITE" id="PS50948"/>
    </source>
</evidence>
<keyword evidence="2" id="KW-0812">Transmembrane</keyword>
<comment type="caution">
    <text evidence="4">The sequence shown here is derived from an EMBL/GenBank/DDBJ whole genome shotgun (WGS) entry which is preliminary data.</text>
</comment>